<dbReference type="Proteomes" id="UP001172386">
    <property type="component" value="Unassembled WGS sequence"/>
</dbReference>
<comment type="caution">
    <text evidence="1">The sequence shown here is derived from an EMBL/GenBank/DDBJ whole genome shotgun (WGS) entry which is preliminary data.</text>
</comment>
<keyword evidence="2" id="KW-1185">Reference proteome</keyword>
<dbReference type="EMBL" id="JAPDRQ010000012">
    <property type="protein sequence ID" value="KAJ9662893.1"/>
    <property type="molecule type" value="Genomic_DNA"/>
</dbReference>
<gene>
    <name evidence="1" type="ORF">H2198_001121</name>
</gene>
<accession>A0ACC3AHV2</accession>
<evidence type="ECO:0000313" key="1">
    <source>
        <dbReference type="EMBL" id="KAJ9662893.1"/>
    </source>
</evidence>
<proteinExistence type="predicted"/>
<reference evidence="1" key="1">
    <citation type="submission" date="2022-10" db="EMBL/GenBank/DDBJ databases">
        <title>Culturing micro-colonial fungi from biological soil crusts in the Mojave desert and describing Neophaeococcomyces mojavensis, and introducing the new genera and species Taxawa tesnikishii.</title>
        <authorList>
            <person name="Kurbessoian T."/>
            <person name="Stajich J.E."/>
        </authorList>
    </citation>
    <scope>NUCLEOTIDE SEQUENCE</scope>
    <source>
        <strain evidence="1">JES_112</strain>
    </source>
</reference>
<protein>
    <submittedName>
        <fullName evidence="1">Uncharacterized protein</fullName>
    </submittedName>
</protein>
<organism evidence="1 2">
    <name type="scientific">Neophaeococcomyces mojaviensis</name>
    <dbReference type="NCBI Taxonomy" id="3383035"/>
    <lineage>
        <taxon>Eukaryota</taxon>
        <taxon>Fungi</taxon>
        <taxon>Dikarya</taxon>
        <taxon>Ascomycota</taxon>
        <taxon>Pezizomycotina</taxon>
        <taxon>Eurotiomycetes</taxon>
        <taxon>Chaetothyriomycetidae</taxon>
        <taxon>Chaetothyriales</taxon>
        <taxon>Chaetothyriales incertae sedis</taxon>
        <taxon>Neophaeococcomyces</taxon>
    </lineage>
</organism>
<name>A0ACC3AHV2_9EURO</name>
<sequence length="193" mass="21159">MAKARNDPLKNPRSRAARRATSPSINTDKSLKDVPRASDTASVLAPHRGAGVQKKQKKKQLSHGQRVRQAKDLARAQMVQDQLEAKVAEAKSRSKKVQSRRALWEDINSATTDETRKAIKGPGRFDALNDESDDGKDDIQPFHGDTEIKVIDGVQVPAFATGLTMTMSLGPSFTTDTKKLVEKPAEKSVEDIT</sequence>
<evidence type="ECO:0000313" key="2">
    <source>
        <dbReference type="Proteomes" id="UP001172386"/>
    </source>
</evidence>